<name>A0A382LYM4_9ZZZZ</name>
<proteinExistence type="predicted"/>
<protein>
    <submittedName>
        <fullName evidence="1">Uncharacterized protein</fullName>
    </submittedName>
</protein>
<evidence type="ECO:0000313" key="1">
    <source>
        <dbReference type="EMBL" id="SVC40467.1"/>
    </source>
</evidence>
<sequence length="300" mass="35851">MNEINYNLCLCRRSSNSLEQCKNKRKYGEYCGVHIKCYNKTGRIDEPLKKNIVNLNEIDLNNYINYNIHNLSMSDMKKLSKNFNINIKKIKRKKVLYDTIMGFFKGMDKVSGNPQKIKKIIKLQSILKTKYIQNIFGFPNINRRLSSNKIDINGDIFWENNGKDITVNTKLKAYDIFGFYENNIGYCFTIEGFQDNMKHYGKNPYTCQKFSQKIINNFNQRILYIKNNINHKTSKINKYTVPRNKRNKFRAIRLFQIIDTLGNYTDYKWFMNLSLNRLKLMYFCGKDIWNYQFTDINQKK</sequence>
<reference evidence="1" key="1">
    <citation type="submission" date="2018-05" db="EMBL/GenBank/DDBJ databases">
        <authorList>
            <person name="Lanie J.A."/>
            <person name="Ng W.-L."/>
            <person name="Kazmierczak K.M."/>
            <person name="Andrzejewski T.M."/>
            <person name="Davidsen T.M."/>
            <person name="Wayne K.J."/>
            <person name="Tettelin H."/>
            <person name="Glass J.I."/>
            <person name="Rusch D."/>
            <person name="Podicherti R."/>
            <person name="Tsui H.-C.T."/>
            <person name="Winkler M.E."/>
        </authorList>
    </citation>
    <scope>NUCLEOTIDE SEQUENCE</scope>
</reference>
<dbReference type="EMBL" id="UINC01089403">
    <property type="protein sequence ID" value="SVC40467.1"/>
    <property type="molecule type" value="Genomic_DNA"/>
</dbReference>
<dbReference type="AlphaFoldDB" id="A0A382LYM4"/>
<accession>A0A382LYM4</accession>
<feature type="non-terminal residue" evidence="1">
    <location>
        <position position="300"/>
    </location>
</feature>
<gene>
    <name evidence="1" type="ORF">METZ01_LOCUS293321</name>
</gene>
<organism evidence="1">
    <name type="scientific">marine metagenome</name>
    <dbReference type="NCBI Taxonomy" id="408172"/>
    <lineage>
        <taxon>unclassified sequences</taxon>
        <taxon>metagenomes</taxon>
        <taxon>ecological metagenomes</taxon>
    </lineage>
</organism>